<dbReference type="SMART" id="SM00862">
    <property type="entry name" value="Trans_reg_C"/>
    <property type="match status" value="1"/>
</dbReference>
<sequence>MTVLIALTGLTSRTGVTTTAVALADAWPGPQTAVVVEADPAGGSLAHLAGGDPHRGLVSLAEAATASRGSRITGRLWDHVQLLGRVPFLAAPDDPVAAAAILAAPAPAIPPPTGRGLADLVVIADCGALDPTSPSAPIIAGADAVLAVVRGDLADPASAGQRIRGTRCRRGAVLLIGSPDTDGFTDALGIPVLGQLPLDRRGASSVLAGDPPGWQERNSLTAAATGVAAALDTRLRPIPSTSTATSALRRWRGFPARFGRRVPGPRSGGPRVYPLHLPLNDYHRAEESPRSASRPEHDYGLEVAATRPPPAEPATLSAQSKISEAMVEAPSTNEPGMAAPPVTVEVFGPLRVRWHTETGAVDITARLTPRGRELLALLALHPEGLTREALVADLWGEQSPRRPANVVNTALARLTAALGAATEGSVSRAVIGDPLRYQLDPTVIATDYWRFADAVRQRRHAGTDTDRHTACRHIVDTASRGVLATDLTAAWVAPVREAARRDTITAVGFLAAAAVDHDPRHALHLLETALEHDPLNELLWRDILRLHARLGEHSAIEGTMNLLAQKLSEIGEQPTQQTRQLAENLRRKAPH</sequence>
<dbReference type="InterPro" id="IPR051677">
    <property type="entry name" value="AfsR-DnrI-RedD_regulator"/>
</dbReference>
<organism evidence="7 8">
    <name type="scientific">Nocardia speluncae</name>
    <dbReference type="NCBI Taxonomy" id="419477"/>
    <lineage>
        <taxon>Bacteria</taxon>
        <taxon>Bacillati</taxon>
        <taxon>Actinomycetota</taxon>
        <taxon>Actinomycetes</taxon>
        <taxon>Mycobacteriales</taxon>
        <taxon>Nocardiaceae</taxon>
        <taxon>Nocardia</taxon>
    </lineage>
</organism>
<dbReference type="Gene3D" id="1.25.40.10">
    <property type="entry name" value="Tetratricopeptide repeat domain"/>
    <property type="match status" value="1"/>
</dbReference>
<dbReference type="Pfam" id="PF03704">
    <property type="entry name" value="BTAD"/>
    <property type="match status" value="1"/>
</dbReference>
<evidence type="ECO:0000256" key="4">
    <source>
        <dbReference type="ARBA" id="ARBA00023163"/>
    </source>
</evidence>
<name>A0A846XJR7_9NOCA</name>
<dbReference type="SUPFAM" id="SSF52540">
    <property type="entry name" value="P-loop containing nucleoside triphosphate hydrolases"/>
    <property type="match status" value="1"/>
</dbReference>
<keyword evidence="8" id="KW-1185">Reference proteome</keyword>
<keyword evidence="3" id="KW-0238">DNA-binding</keyword>
<evidence type="ECO:0000256" key="1">
    <source>
        <dbReference type="ARBA" id="ARBA00005820"/>
    </source>
</evidence>
<evidence type="ECO:0008006" key="9">
    <source>
        <dbReference type="Google" id="ProtNLM"/>
    </source>
</evidence>
<comment type="similarity">
    <text evidence="1">Belongs to the AfsR/DnrI/RedD regulatory family.</text>
</comment>
<feature type="domain" description="OmpR/PhoB-type" evidence="5">
    <location>
        <begin position="362"/>
        <end position="437"/>
    </location>
</feature>
<proteinExistence type="inferred from homology"/>
<dbReference type="InterPro" id="IPR036388">
    <property type="entry name" value="WH-like_DNA-bd_sf"/>
</dbReference>
<dbReference type="SUPFAM" id="SSF46894">
    <property type="entry name" value="C-terminal effector domain of the bipartite response regulators"/>
    <property type="match status" value="1"/>
</dbReference>
<dbReference type="GO" id="GO:0000160">
    <property type="term" value="P:phosphorelay signal transduction system"/>
    <property type="evidence" value="ECO:0007669"/>
    <property type="project" value="InterPro"/>
</dbReference>
<evidence type="ECO:0000256" key="2">
    <source>
        <dbReference type="ARBA" id="ARBA00023015"/>
    </source>
</evidence>
<evidence type="ECO:0000259" key="6">
    <source>
        <dbReference type="SMART" id="SM01043"/>
    </source>
</evidence>
<dbReference type="InterPro" id="IPR011990">
    <property type="entry name" value="TPR-like_helical_dom_sf"/>
</dbReference>
<dbReference type="Gene3D" id="1.10.10.10">
    <property type="entry name" value="Winged helix-like DNA-binding domain superfamily/Winged helix DNA-binding domain"/>
    <property type="match status" value="1"/>
</dbReference>
<accession>A0A846XJR7</accession>
<feature type="domain" description="Bacterial transcriptional activator" evidence="6">
    <location>
        <begin position="446"/>
        <end position="586"/>
    </location>
</feature>
<dbReference type="InterPro" id="IPR027417">
    <property type="entry name" value="P-loop_NTPase"/>
</dbReference>
<dbReference type="PANTHER" id="PTHR35807:SF1">
    <property type="entry name" value="TRANSCRIPTIONAL REGULATOR REDD"/>
    <property type="match status" value="1"/>
</dbReference>
<evidence type="ECO:0000259" key="5">
    <source>
        <dbReference type="SMART" id="SM00862"/>
    </source>
</evidence>
<evidence type="ECO:0000313" key="7">
    <source>
        <dbReference type="EMBL" id="NKY34886.1"/>
    </source>
</evidence>
<dbReference type="InterPro" id="IPR005158">
    <property type="entry name" value="BTAD"/>
</dbReference>
<dbReference type="AlphaFoldDB" id="A0A846XJR7"/>
<dbReference type="SMART" id="SM01043">
    <property type="entry name" value="BTAD"/>
    <property type="match status" value="1"/>
</dbReference>
<gene>
    <name evidence="7" type="ORF">HGA13_17675</name>
</gene>
<keyword evidence="2" id="KW-0805">Transcription regulation</keyword>
<dbReference type="RefSeq" id="WP_168443468.1">
    <property type="nucleotide sequence ID" value="NZ_JAAXOO010000004.1"/>
</dbReference>
<dbReference type="InterPro" id="IPR016032">
    <property type="entry name" value="Sig_transdc_resp-reg_C-effctor"/>
</dbReference>
<dbReference type="GO" id="GO:0006355">
    <property type="term" value="P:regulation of DNA-templated transcription"/>
    <property type="evidence" value="ECO:0007669"/>
    <property type="project" value="InterPro"/>
</dbReference>
<dbReference type="PANTHER" id="PTHR35807">
    <property type="entry name" value="TRANSCRIPTIONAL REGULATOR REDD-RELATED"/>
    <property type="match status" value="1"/>
</dbReference>
<dbReference type="InterPro" id="IPR001867">
    <property type="entry name" value="OmpR/PhoB-type_DNA-bd"/>
</dbReference>
<dbReference type="Proteomes" id="UP000565715">
    <property type="component" value="Unassembled WGS sequence"/>
</dbReference>
<reference evidence="7 8" key="1">
    <citation type="submission" date="2020-04" db="EMBL/GenBank/DDBJ databases">
        <title>MicrobeNet Type strains.</title>
        <authorList>
            <person name="Nicholson A.C."/>
        </authorList>
    </citation>
    <scope>NUCLEOTIDE SEQUENCE [LARGE SCALE GENOMIC DNA]</scope>
    <source>
        <strain evidence="7 8">DSM 45078</strain>
    </source>
</reference>
<dbReference type="Gene3D" id="3.40.50.300">
    <property type="entry name" value="P-loop containing nucleotide triphosphate hydrolases"/>
    <property type="match status" value="1"/>
</dbReference>
<comment type="caution">
    <text evidence="7">The sequence shown here is derived from an EMBL/GenBank/DDBJ whole genome shotgun (WGS) entry which is preliminary data.</text>
</comment>
<dbReference type="GO" id="GO:0003677">
    <property type="term" value="F:DNA binding"/>
    <property type="evidence" value="ECO:0007669"/>
    <property type="project" value="UniProtKB-KW"/>
</dbReference>
<protein>
    <recommendedName>
        <fullName evidence="9">DNA-binding SARP family transcriptional activator</fullName>
    </recommendedName>
</protein>
<evidence type="ECO:0000256" key="3">
    <source>
        <dbReference type="ARBA" id="ARBA00023125"/>
    </source>
</evidence>
<keyword evidence="4" id="KW-0804">Transcription</keyword>
<evidence type="ECO:0000313" key="8">
    <source>
        <dbReference type="Proteomes" id="UP000565715"/>
    </source>
</evidence>
<dbReference type="EMBL" id="JAAXOO010000004">
    <property type="protein sequence ID" value="NKY34886.1"/>
    <property type="molecule type" value="Genomic_DNA"/>
</dbReference>